<organism evidence="1 2">
    <name type="scientific">Nostoc flagelliforme FACHB-838</name>
    <dbReference type="NCBI Taxonomy" id="2692904"/>
    <lineage>
        <taxon>Bacteria</taxon>
        <taxon>Bacillati</taxon>
        <taxon>Cyanobacteriota</taxon>
        <taxon>Cyanophyceae</taxon>
        <taxon>Nostocales</taxon>
        <taxon>Nostocaceae</taxon>
        <taxon>Nostoc</taxon>
    </lineage>
</organism>
<comment type="caution">
    <text evidence="1">The sequence shown here is derived from an EMBL/GenBank/DDBJ whole genome shotgun (WGS) entry which is preliminary data.</text>
</comment>
<dbReference type="EMBL" id="JACJSI010000678">
    <property type="protein sequence ID" value="MBD2537124.1"/>
    <property type="molecule type" value="Genomic_DNA"/>
</dbReference>
<proteinExistence type="predicted"/>
<protein>
    <submittedName>
        <fullName evidence="1">Uncharacterized protein</fullName>
    </submittedName>
</protein>
<evidence type="ECO:0000313" key="2">
    <source>
        <dbReference type="Proteomes" id="UP000623440"/>
    </source>
</evidence>
<evidence type="ECO:0000313" key="1">
    <source>
        <dbReference type="EMBL" id="MBD2537124.1"/>
    </source>
</evidence>
<name>A0ABR8E6D8_9NOSO</name>
<keyword evidence="2" id="KW-1185">Reference proteome</keyword>
<sequence>MTEEHPDYQKASELENTFYKDKNRVYLVRLDYSDGDYFVGAVHAFLQGYKLQSTLCGLLTPTLNARV</sequence>
<dbReference type="Proteomes" id="UP000623440">
    <property type="component" value="Unassembled WGS sequence"/>
</dbReference>
<dbReference type="RefSeq" id="WP_190947719.1">
    <property type="nucleotide sequence ID" value="NZ_JACJSI010000678.1"/>
</dbReference>
<reference evidence="1 2" key="1">
    <citation type="journal article" date="2020" name="ISME J.">
        <title>Comparative genomics reveals insights into cyanobacterial evolution and habitat adaptation.</title>
        <authorList>
            <person name="Chen M.Y."/>
            <person name="Teng W.K."/>
            <person name="Zhao L."/>
            <person name="Hu C.X."/>
            <person name="Zhou Y.K."/>
            <person name="Han B.P."/>
            <person name="Song L.R."/>
            <person name="Shu W.S."/>
        </authorList>
    </citation>
    <scope>NUCLEOTIDE SEQUENCE [LARGE SCALE GENOMIC DNA]</scope>
    <source>
        <strain evidence="1 2">FACHB-838</strain>
    </source>
</reference>
<gene>
    <name evidence="1" type="ORF">H6G97_51250</name>
</gene>
<accession>A0ABR8E6D8</accession>